<sequence length="85" mass="9588">MNTPDVISIAVYDLILASPMTKIKDVEPHHVLSEIKMDSLEKLSMAMDLEETFEIEMSDDDIEGFETVSDVITYLQLAVQSPELQ</sequence>
<dbReference type="SUPFAM" id="SSF47336">
    <property type="entry name" value="ACP-like"/>
    <property type="match status" value="1"/>
</dbReference>
<name>A0ABY5TSE9_9GAMM</name>
<dbReference type="InterPro" id="IPR036736">
    <property type="entry name" value="ACP-like_sf"/>
</dbReference>
<evidence type="ECO:0000313" key="2">
    <source>
        <dbReference type="EMBL" id="UVW35991.1"/>
    </source>
</evidence>
<dbReference type="Gene3D" id="1.10.1200.10">
    <property type="entry name" value="ACP-like"/>
    <property type="match status" value="1"/>
</dbReference>
<evidence type="ECO:0000313" key="3">
    <source>
        <dbReference type="Proteomes" id="UP001059934"/>
    </source>
</evidence>
<accession>A0ABY5TSE9</accession>
<dbReference type="Proteomes" id="UP001059934">
    <property type="component" value="Chromosome"/>
</dbReference>
<gene>
    <name evidence="2" type="ORF">NYF23_05120</name>
</gene>
<keyword evidence="3" id="KW-1185">Reference proteome</keyword>
<proteinExistence type="predicted"/>
<dbReference type="InterPro" id="IPR009081">
    <property type="entry name" value="PP-bd_ACP"/>
</dbReference>
<organism evidence="2 3">
    <name type="scientific">SAR92 clade bacterium H455</name>
    <dbReference type="NCBI Taxonomy" id="2974818"/>
    <lineage>
        <taxon>Bacteria</taxon>
        <taxon>Pseudomonadati</taxon>
        <taxon>Pseudomonadota</taxon>
        <taxon>Gammaproteobacteria</taxon>
        <taxon>Cellvibrionales</taxon>
        <taxon>Porticoccaceae</taxon>
        <taxon>SAR92 clade</taxon>
    </lineage>
</organism>
<dbReference type="EMBL" id="CP103416">
    <property type="protein sequence ID" value="UVW35991.1"/>
    <property type="molecule type" value="Genomic_DNA"/>
</dbReference>
<dbReference type="Pfam" id="PF00550">
    <property type="entry name" value="PP-binding"/>
    <property type="match status" value="1"/>
</dbReference>
<dbReference type="PROSITE" id="PS50075">
    <property type="entry name" value="CARRIER"/>
    <property type="match status" value="1"/>
</dbReference>
<evidence type="ECO:0000259" key="1">
    <source>
        <dbReference type="PROSITE" id="PS50075"/>
    </source>
</evidence>
<feature type="domain" description="Carrier" evidence="1">
    <location>
        <begin position="1"/>
        <end position="79"/>
    </location>
</feature>
<protein>
    <submittedName>
        <fullName evidence="2">Phosphopantetheine-binding protein</fullName>
    </submittedName>
</protein>
<reference evidence="2" key="1">
    <citation type="submission" date="2022-08" db="EMBL/GenBank/DDBJ databases">
        <title>Catabolic pathway analysis in culturable SAR92 clade bacteria reveals their overlooked roles in DMSP degradation in coastal seas.</title>
        <authorList>
            <person name="He X."/>
            <person name="Zhang X."/>
            <person name="Zhang Y."/>
        </authorList>
    </citation>
    <scope>NUCLEOTIDE SEQUENCE</scope>
    <source>
        <strain evidence="2">H455</strain>
    </source>
</reference>